<proteinExistence type="predicted"/>
<name>A0A5C1QHQ8_9SPIO</name>
<reference evidence="1 2" key="2">
    <citation type="submission" date="2019-09" db="EMBL/GenBank/DDBJ databases">
        <title>Complete Genome Sequence and Methylome Analysis of free living Spirochaetas.</title>
        <authorList>
            <person name="Leshcheva N."/>
            <person name="Mikheeva N."/>
        </authorList>
    </citation>
    <scope>NUCLEOTIDE SEQUENCE [LARGE SCALE GENOMIC DNA]</scope>
    <source>
        <strain evidence="1 2">P</strain>
    </source>
</reference>
<organism evidence="1 2">
    <name type="scientific">Thiospirochaeta perfilievii</name>
    <dbReference type="NCBI Taxonomy" id="252967"/>
    <lineage>
        <taxon>Bacteria</taxon>
        <taxon>Pseudomonadati</taxon>
        <taxon>Spirochaetota</taxon>
        <taxon>Spirochaetia</taxon>
        <taxon>Spirochaetales</taxon>
        <taxon>Spirochaetaceae</taxon>
        <taxon>Thiospirochaeta</taxon>
    </lineage>
</organism>
<keyword evidence="2" id="KW-1185">Reference proteome</keyword>
<dbReference type="KEGG" id="sper:EW093_14140"/>
<dbReference type="RefSeq" id="WP_149569025.1">
    <property type="nucleotide sequence ID" value="NZ_CP035807.1"/>
</dbReference>
<dbReference type="AlphaFoldDB" id="A0A5C1QHQ8"/>
<dbReference type="Proteomes" id="UP000323824">
    <property type="component" value="Chromosome"/>
</dbReference>
<gene>
    <name evidence="1" type="ORF">EW093_14140</name>
</gene>
<sequence length="207" mass="23331">MLFLSSFKCKIFIIITITLILSSCLTIETDLKLNSDGSGIFKILYSLDKTLNDISNFGNEDDIIPLNLSRGYIEDIIGESTDLVLSKYTSSEDDLFYKVNVTFEFKTIDDLNKLLPNENSFSLTQDGDESILSQGISSGDSGDINEESLNILRDIYGDHYFRFLVNVPRDIISVSNGTKTEDRVAVYQESFVDIIASSENKAWSIRW</sequence>
<evidence type="ECO:0000313" key="2">
    <source>
        <dbReference type="Proteomes" id="UP000323824"/>
    </source>
</evidence>
<accession>A0A5C1QHQ8</accession>
<protein>
    <submittedName>
        <fullName evidence="1">Uncharacterized protein</fullName>
    </submittedName>
</protein>
<dbReference type="EMBL" id="CP035807">
    <property type="protein sequence ID" value="QEN05792.1"/>
    <property type="molecule type" value="Genomic_DNA"/>
</dbReference>
<evidence type="ECO:0000313" key="1">
    <source>
        <dbReference type="EMBL" id="QEN05792.1"/>
    </source>
</evidence>
<reference evidence="1 2" key="1">
    <citation type="submission" date="2019-02" db="EMBL/GenBank/DDBJ databases">
        <authorList>
            <person name="Fomenkov A."/>
            <person name="Dubinina G."/>
            <person name="Grabovich M."/>
            <person name="Vincze T."/>
            <person name="Roberts R.J."/>
        </authorList>
    </citation>
    <scope>NUCLEOTIDE SEQUENCE [LARGE SCALE GENOMIC DNA]</scope>
    <source>
        <strain evidence="1 2">P</strain>
    </source>
</reference>